<dbReference type="RefSeq" id="WP_103682719.1">
    <property type="nucleotide sequence ID" value="NZ_PQGG01000005.1"/>
</dbReference>
<keyword evidence="1" id="KW-0456">Lyase</keyword>
<sequence>MLADNIINELAHKVVSAQDGAHTMEKLTIAYPEMEMADSYRVQDALRNIWIARGEKVVGLKAGLTSKAKMEQMGVHEPSFGILTSRMAVPENGIVKMTELVHPRVEAEIAFVMERELRGTHHSINDIIQATDFVIPAVEIIDSRYEKFKFDLVSVIADNGSSSRYVTGGKPRDPKQGMDLQTIGVVIEKNGEIVALGASAAVLGHPVKAIQMLLEHLDARGESLPAGSIVLTGGITEAIAVEVGDSINARFQDLGSITIKFGE</sequence>
<protein>
    <submittedName>
        <fullName evidence="3">2-oxo-3-hexenedioate decarboxylase</fullName>
    </submittedName>
</protein>
<reference evidence="3" key="1">
    <citation type="submission" date="2018-01" db="EMBL/GenBank/DDBJ databases">
        <authorList>
            <person name="Yu X.-D."/>
        </authorList>
    </citation>
    <scope>NUCLEOTIDE SEQUENCE</scope>
    <source>
        <strain evidence="3">ZX-21</strain>
    </source>
</reference>
<dbReference type="InterPro" id="IPR050772">
    <property type="entry name" value="Hydratase-Decarb/MhpD_sf"/>
</dbReference>
<dbReference type="InterPro" id="IPR036663">
    <property type="entry name" value="Fumarylacetoacetase_C_sf"/>
</dbReference>
<evidence type="ECO:0000259" key="2">
    <source>
        <dbReference type="Pfam" id="PF01557"/>
    </source>
</evidence>
<evidence type="ECO:0000313" key="4">
    <source>
        <dbReference type="Proteomes" id="UP000237222"/>
    </source>
</evidence>
<dbReference type="OrthoDB" id="9792137at2"/>
<evidence type="ECO:0000313" key="3">
    <source>
        <dbReference type="EMBL" id="POP54478.1"/>
    </source>
</evidence>
<dbReference type="NCBIfam" id="TIGR03218">
    <property type="entry name" value="catechol_dmpH"/>
    <property type="match status" value="1"/>
</dbReference>
<evidence type="ECO:0000256" key="1">
    <source>
        <dbReference type="ARBA" id="ARBA00023239"/>
    </source>
</evidence>
<dbReference type="EMBL" id="PQGG01000005">
    <property type="protein sequence ID" value="POP54478.1"/>
    <property type="molecule type" value="Genomic_DNA"/>
</dbReference>
<accession>A0A2S4HKF9</accession>
<organism evidence="3 4">
    <name type="scientific">Zhongshania marina</name>
    <dbReference type="NCBI Taxonomy" id="2304603"/>
    <lineage>
        <taxon>Bacteria</taxon>
        <taxon>Pseudomonadati</taxon>
        <taxon>Pseudomonadota</taxon>
        <taxon>Gammaproteobacteria</taxon>
        <taxon>Cellvibrionales</taxon>
        <taxon>Spongiibacteraceae</taxon>
        <taxon>Zhongshania</taxon>
    </lineage>
</organism>
<proteinExistence type="predicted"/>
<gene>
    <name evidence="3" type="primary">dmpH</name>
    <name evidence="3" type="ORF">C0068_01450</name>
</gene>
<dbReference type="Gene3D" id="3.90.850.10">
    <property type="entry name" value="Fumarylacetoacetase-like, C-terminal domain"/>
    <property type="match status" value="1"/>
</dbReference>
<dbReference type="SUPFAM" id="SSF56529">
    <property type="entry name" value="FAH"/>
    <property type="match status" value="1"/>
</dbReference>
<dbReference type="AlphaFoldDB" id="A0A2S4HKF9"/>
<dbReference type="Proteomes" id="UP000237222">
    <property type="component" value="Unassembled WGS sequence"/>
</dbReference>
<dbReference type="InterPro" id="IPR017630">
    <property type="entry name" value="4-oxalocrotonate_decarboxylase"/>
</dbReference>
<name>A0A2S4HKF9_9GAMM</name>
<dbReference type="PANTHER" id="PTHR30143">
    <property type="entry name" value="ACID HYDRATASE"/>
    <property type="match status" value="1"/>
</dbReference>
<dbReference type="Pfam" id="PF01557">
    <property type="entry name" value="FAA_hydrolase"/>
    <property type="match status" value="1"/>
</dbReference>
<dbReference type="GO" id="GO:0005737">
    <property type="term" value="C:cytoplasm"/>
    <property type="evidence" value="ECO:0007669"/>
    <property type="project" value="TreeGrafter"/>
</dbReference>
<dbReference type="InterPro" id="IPR011234">
    <property type="entry name" value="Fumarylacetoacetase-like_C"/>
</dbReference>
<comment type="caution">
    <text evidence="3">The sequence shown here is derived from an EMBL/GenBank/DDBJ whole genome shotgun (WGS) entry which is preliminary data.</text>
</comment>
<feature type="domain" description="Fumarylacetoacetase-like C-terminal" evidence="2">
    <location>
        <begin position="80"/>
        <end position="258"/>
    </location>
</feature>
<dbReference type="PANTHER" id="PTHR30143:SF0">
    <property type="entry name" value="2-KETO-4-PENTENOATE HYDRATASE"/>
    <property type="match status" value="1"/>
</dbReference>
<dbReference type="GO" id="GO:0008684">
    <property type="term" value="F:2-oxopent-4-enoate hydratase activity"/>
    <property type="evidence" value="ECO:0007669"/>
    <property type="project" value="TreeGrafter"/>
</dbReference>